<sequence>MKFKEILDLLIDPERTGWIGVKKTNKFFKYENIYLGIHIGDKAIIDMSLVPHGVRECYCHFEKTGFKLKIIYTFEADLEYDHRILSKLNIFCFDGVGGQQAIIPDLDTEQAPIEFKKALIELLNTDKKIRKYILNHIDFHPKKACTN</sequence>
<dbReference type="Proteomes" id="UP000314285">
    <property type="component" value="Unassembled WGS sequence"/>
</dbReference>
<comment type="caution">
    <text evidence="1">The sequence shown here is derived from an EMBL/GenBank/DDBJ whole genome shotgun (WGS) entry which is preliminary data.</text>
</comment>
<dbReference type="EMBL" id="DPXL01000108">
    <property type="protein sequence ID" value="HCM31575.1"/>
    <property type="molecule type" value="Genomic_DNA"/>
</dbReference>
<evidence type="ECO:0000313" key="1">
    <source>
        <dbReference type="EMBL" id="HCM31575.1"/>
    </source>
</evidence>
<dbReference type="KEGG" id="arj:DOM24_05910"/>
<evidence type="ECO:0000313" key="3">
    <source>
        <dbReference type="Proteomes" id="UP000262257"/>
    </source>
</evidence>
<dbReference type="EMBL" id="VFBM01000001">
    <property type="protein sequence ID" value="TNX93953.1"/>
    <property type="molecule type" value="Genomic_DNA"/>
</dbReference>
<reference evidence="2 4" key="2">
    <citation type="submission" date="2019-06" db="EMBL/GenBank/DDBJ databases">
        <title>Genome of Acinetobacter radioresistens APH1, a phenol degrading strain.</title>
        <authorList>
            <person name="Liu Y."/>
        </authorList>
    </citation>
    <scope>NUCLEOTIDE SEQUENCE [LARGE SCALE GENOMIC DNA]</scope>
    <source>
        <strain evidence="2 4">APH1</strain>
    </source>
</reference>
<dbReference type="GeneID" id="56305619"/>
<organism evidence="1 3">
    <name type="scientific">Acinetobacter radioresistens</name>
    <dbReference type="NCBI Taxonomy" id="40216"/>
    <lineage>
        <taxon>Bacteria</taxon>
        <taxon>Pseudomonadati</taxon>
        <taxon>Pseudomonadota</taxon>
        <taxon>Gammaproteobacteria</taxon>
        <taxon>Moraxellales</taxon>
        <taxon>Moraxellaceae</taxon>
        <taxon>Acinetobacter</taxon>
    </lineage>
</organism>
<dbReference type="RefSeq" id="WP_005025711.1">
    <property type="nucleotide sequence ID" value="NZ_CP027365.1"/>
</dbReference>
<reference evidence="1 3" key="1">
    <citation type="journal article" date="2018" name="Nat. Biotechnol.">
        <title>A standardized bacterial taxonomy based on genome phylogeny substantially revises the tree of life.</title>
        <authorList>
            <person name="Parks D.H."/>
            <person name="Chuvochina M."/>
            <person name="Waite D.W."/>
            <person name="Rinke C."/>
            <person name="Skarshewski A."/>
            <person name="Chaumeil P.A."/>
            <person name="Hugenholtz P."/>
        </authorList>
    </citation>
    <scope>NUCLEOTIDE SEQUENCE [LARGE SCALE GENOMIC DNA]</scope>
    <source>
        <strain evidence="1">UBA10045</strain>
    </source>
</reference>
<name>A0A2T1IWZ7_ACIRA</name>
<proteinExistence type="predicted"/>
<dbReference type="Proteomes" id="UP000262257">
    <property type="component" value="Unassembled WGS sequence"/>
</dbReference>
<accession>A0A2T1IWZ7</accession>
<protein>
    <submittedName>
        <fullName evidence="1">Uncharacterized protein</fullName>
    </submittedName>
</protein>
<evidence type="ECO:0000313" key="4">
    <source>
        <dbReference type="Proteomes" id="UP000314285"/>
    </source>
</evidence>
<dbReference type="STRING" id="40216.GCA_001917365_00162"/>
<gene>
    <name evidence="1" type="ORF">DIC32_08550</name>
    <name evidence="2" type="ORF">FHY67_00355</name>
</gene>
<evidence type="ECO:0000313" key="2">
    <source>
        <dbReference type="EMBL" id="TNX93953.1"/>
    </source>
</evidence>
<dbReference type="AlphaFoldDB" id="A0A2T1IWZ7"/>